<keyword evidence="2" id="KW-1185">Reference proteome</keyword>
<evidence type="ECO:0000313" key="2">
    <source>
        <dbReference type="Proteomes" id="UP001239680"/>
    </source>
</evidence>
<dbReference type="Pfam" id="PF06748">
    <property type="entry name" value="DUF1217"/>
    <property type="match status" value="1"/>
</dbReference>
<dbReference type="EMBL" id="JAVDBT010000002">
    <property type="protein sequence ID" value="MDQ2065304.1"/>
    <property type="molecule type" value="Genomic_DNA"/>
</dbReference>
<dbReference type="InterPro" id="IPR023157">
    <property type="entry name" value="AGR-C-984p-like_sf"/>
</dbReference>
<evidence type="ECO:0000313" key="1">
    <source>
        <dbReference type="EMBL" id="MDQ2065304.1"/>
    </source>
</evidence>
<reference evidence="1 2" key="1">
    <citation type="submission" date="2023-08" db="EMBL/GenBank/DDBJ databases">
        <title>Characterization of two Paracoccaceae strains isolated from Phycosphere and proposal of Xinfangfangia lacusdiani sp. nov.</title>
        <authorList>
            <person name="Deng Y."/>
            <person name="Zhang Y.Q."/>
        </authorList>
    </citation>
    <scope>NUCLEOTIDE SEQUENCE [LARGE SCALE GENOMIC DNA]</scope>
    <source>
        <strain evidence="1 2">CPCC 101601</strain>
    </source>
</reference>
<sequence>MSFSPILPFSGYSGWAFLKRTMANQQTAQQNTASAKREEAYFRANIGKINSAAELVDDRRLLSVALTAFGLEGDLKNKAFIRKVLEDGTLNPASLANRLANKQYHQLSAAFGFGDLGVPRNKISDFADQIISQYNSRSFETAVGAQNNNFRIALNAERDLAQLAAKPGTENLKWFTILGNPPLREAFQTALGLPSGFAGINLDQQLAVIKAKTRAAFGSDTISQFTDPTKVEKLVRTYLVRAEIAGQSQSSYAGSIALQLLSAGRR</sequence>
<dbReference type="SUPFAM" id="SSF158837">
    <property type="entry name" value="AGR C 984p-like"/>
    <property type="match status" value="1"/>
</dbReference>
<dbReference type="RefSeq" id="WP_306678996.1">
    <property type="nucleotide sequence ID" value="NZ_JAVDBT010000002.1"/>
</dbReference>
<comment type="caution">
    <text evidence="1">The sequence shown here is derived from an EMBL/GenBank/DDBJ whole genome shotgun (WGS) entry which is preliminary data.</text>
</comment>
<dbReference type="Proteomes" id="UP001239680">
    <property type="component" value="Unassembled WGS sequence"/>
</dbReference>
<accession>A0ABU0VU98</accession>
<dbReference type="InterPro" id="IPR010626">
    <property type="entry name" value="DUF1217"/>
</dbReference>
<organism evidence="1 2">
    <name type="scientific">Pseudogemmobacter lacusdianii</name>
    <dbReference type="NCBI Taxonomy" id="3069608"/>
    <lineage>
        <taxon>Bacteria</taxon>
        <taxon>Pseudomonadati</taxon>
        <taxon>Pseudomonadota</taxon>
        <taxon>Alphaproteobacteria</taxon>
        <taxon>Rhodobacterales</taxon>
        <taxon>Paracoccaceae</taxon>
        <taxon>Pseudogemmobacter</taxon>
    </lineage>
</organism>
<dbReference type="Gene3D" id="1.10.3700.10">
    <property type="entry name" value="AGR C 984p-like"/>
    <property type="match status" value="1"/>
</dbReference>
<protein>
    <submittedName>
        <fullName evidence="1">DUF1217 domain-containing protein</fullName>
    </submittedName>
</protein>
<proteinExistence type="predicted"/>
<gene>
    <name evidence="1" type="ORF">Q9295_02865</name>
</gene>
<name>A0ABU0VU98_9RHOB</name>